<gene>
    <name evidence="2" type="ORF">UW63_C0024G0008</name>
</gene>
<dbReference type="Proteomes" id="UP000034154">
    <property type="component" value="Unassembled WGS sequence"/>
</dbReference>
<dbReference type="AlphaFoldDB" id="A0A0G1MF34"/>
<dbReference type="Gene3D" id="3.30.420.40">
    <property type="match status" value="1"/>
</dbReference>
<protein>
    <recommendedName>
        <fullName evidence="1">Gcp-like domain-containing protein</fullName>
    </recommendedName>
</protein>
<evidence type="ECO:0000259" key="1">
    <source>
        <dbReference type="Pfam" id="PF00814"/>
    </source>
</evidence>
<dbReference type="InterPro" id="IPR000905">
    <property type="entry name" value="Gcp-like_dom"/>
</dbReference>
<dbReference type="EMBL" id="LCJB01000024">
    <property type="protein sequence ID" value="KKT70544.1"/>
    <property type="molecule type" value="Genomic_DNA"/>
</dbReference>
<organism evidence="2 3">
    <name type="scientific">Candidatus Uhrbacteria bacterium GW2011_GWF2_44_350</name>
    <dbReference type="NCBI Taxonomy" id="1619000"/>
    <lineage>
        <taxon>Bacteria</taxon>
        <taxon>Candidatus Uhriibacteriota</taxon>
    </lineage>
</organism>
<dbReference type="SUPFAM" id="SSF53067">
    <property type="entry name" value="Actin-like ATPase domain"/>
    <property type="match status" value="1"/>
</dbReference>
<evidence type="ECO:0000313" key="2">
    <source>
        <dbReference type="EMBL" id="KKT70544.1"/>
    </source>
</evidence>
<dbReference type="InterPro" id="IPR043129">
    <property type="entry name" value="ATPase_NBD"/>
</dbReference>
<evidence type="ECO:0000313" key="3">
    <source>
        <dbReference type="Proteomes" id="UP000034154"/>
    </source>
</evidence>
<feature type="domain" description="Gcp-like" evidence="1">
    <location>
        <begin position="38"/>
        <end position="92"/>
    </location>
</feature>
<accession>A0A0G1MF34</accession>
<proteinExistence type="predicted"/>
<reference evidence="2 3" key="1">
    <citation type="journal article" date="2015" name="Nature">
        <title>rRNA introns, odd ribosomes, and small enigmatic genomes across a large radiation of phyla.</title>
        <authorList>
            <person name="Brown C.T."/>
            <person name="Hug L.A."/>
            <person name="Thomas B.C."/>
            <person name="Sharon I."/>
            <person name="Castelle C.J."/>
            <person name="Singh A."/>
            <person name="Wilkins M.J."/>
            <person name="Williams K.H."/>
            <person name="Banfield J.F."/>
        </authorList>
    </citation>
    <scope>NUCLEOTIDE SEQUENCE [LARGE SCALE GENOMIC DNA]</scope>
</reference>
<sequence length="133" mass="14657">MLLFLSAQDINFLEVGLIDVQGQLLSFKKVEVPPEKYLATVSEFLDEQKISADDLTKIIVVSGPGSFTASRLTVTIANSLSFAKNLPIIGIENPDRQNGEALIKKKAQAWIDLSPNKFVSPVYDRPPNITVKK</sequence>
<name>A0A0G1MF34_9BACT</name>
<dbReference type="Pfam" id="PF00814">
    <property type="entry name" value="TsaD"/>
    <property type="match status" value="1"/>
</dbReference>
<comment type="caution">
    <text evidence="2">The sequence shown here is derived from an EMBL/GenBank/DDBJ whole genome shotgun (WGS) entry which is preliminary data.</text>
</comment>